<dbReference type="SUPFAM" id="SSF46689">
    <property type="entry name" value="Homeodomain-like"/>
    <property type="match status" value="1"/>
</dbReference>
<dbReference type="Gene3D" id="1.10.357.10">
    <property type="entry name" value="Tetracycline Repressor, domain 2"/>
    <property type="match status" value="1"/>
</dbReference>
<keyword evidence="2 4" id="KW-0238">DNA-binding</keyword>
<dbReference type="InterPro" id="IPR009057">
    <property type="entry name" value="Homeodomain-like_sf"/>
</dbReference>
<keyword evidence="7" id="KW-1185">Reference proteome</keyword>
<evidence type="ECO:0000313" key="7">
    <source>
        <dbReference type="Proteomes" id="UP000274909"/>
    </source>
</evidence>
<keyword evidence="3" id="KW-0804">Transcription</keyword>
<dbReference type="PROSITE" id="PS50977">
    <property type="entry name" value="HTH_TETR_2"/>
    <property type="match status" value="1"/>
</dbReference>
<dbReference type="PROSITE" id="PS01081">
    <property type="entry name" value="HTH_TETR_1"/>
    <property type="match status" value="1"/>
</dbReference>
<evidence type="ECO:0000256" key="4">
    <source>
        <dbReference type="PROSITE-ProRule" id="PRU00335"/>
    </source>
</evidence>
<dbReference type="InterPro" id="IPR023772">
    <property type="entry name" value="DNA-bd_HTH_TetR-type_CS"/>
</dbReference>
<comment type="caution">
    <text evidence="6">The sequence shown here is derived from an EMBL/GenBank/DDBJ whole genome shotgun (WGS) entry which is preliminary data.</text>
</comment>
<evidence type="ECO:0000256" key="1">
    <source>
        <dbReference type="ARBA" id="ARBA00023015"/>
    </source>
</evidence>
<protein>
    <submittedName>
        <fullName evidence="6">TetR/AcrR family transcriptional regulator</fullName>
    </submittedName>
</protein>
<sequence>MAGRPRSFDRNTAILVAMEQFWRDGYEATTVAKLTEAMGITPPSLYAAFGDKDQLFHAAAACYVDAMTVGLEAALAEPTAFEAIRQMLYSSGEAHTDAGTPAGCFLTLEPRMAPQREALRQRFAERITQGITEGDVLPGTDAEQLAAYVMAVHTGMAARARDGGTTAEVLAIAEMGLQALTPNLVSTAS</sequence>
<feature type="domain" description="HTH tetR-type" evidence="5">
    <location>
        <begin position="7"/>
        <end position="67"/>
    </location>
</feature>
<dbReference type="Pfam" id="PF00440">
    <property type="entry name" value="TetR_N"/>
    <property type="match status" value="1"/>
</dbReference>
<feature type="DNA-binding region" description="H-T-H motif" evidence="4">
    <location>
        <begin position="30"/>
        <end position="49"/>
    </location>
</feature>
<dbReference type="PANTHER" id="PTHR47506">
    <property type="entry name" value="TRANSCRIPTIONAL REGULATORY PROTEIN"/>
    <property type="match status" value="1"/>
</dbReference>
<keyword evidence="1" id="KW-0805">Transcription regulation</keyword>
<dbReference type="OrthoDB" id="9805134at2"/>
<gene>
    <name evidence="6" type="ORF">ELQ94_14220</name>
</gene>
<proteinExistence type="predicted"/>
<dbReference type="SUPFAM" id="SSF48498">
    <property type="entry name" value="Tetracyclin repressor-like, C-terminal domain"/>
    <property type="match status" value="1"/>
</dbReference>
<dbReference type="AlphaFoldDB" id="A0A3S0VE26"/>
<dbReference type="EMBL" id="RZGZ01000004">
    <property type="protein sequence ID" value="RUQ98173.1"/>
    <property type="molecule type" value="Genomic_DNA"/>
</dbReference>
<evidence type="ECO:0000259" key="5">
    <source>
        <dbReference type="PROSITE" id="PS50977"/>
    </source>
</evidence>
<dbReference type="RefSeq" id="WP_127051026.1">
    <property type="nucleotide sequence ID" value="NZ_RZGZ01000004.1"/>
</dbReference>
<dbReference type="InterPro" id="IPR036271">
    <property type="entry name" value="Tet_transcr_reg_TetR-rel_C_sf"/>
</dbReference>
<evidence type="ECO:0000256" key="3">
    <source>
        <dbReference type="ARBA" id="ARBA00023163"/>
    </source>
</evidence>
<organism evidence="6 7">
    <name type="scientific">Labedella endophytica</name>
    <dbReference type="NCBI Taxonomy" id="1523160"/>
    <lineage>
        <taxon>Bacteria</taxon>
        <taxon>Bacillati</taxon>
        <taxon>Actinomycetota</taxon>
        <taxon>Actinomycetes</taxon>
        <taxon>Micrococcales</taxon>
        <taxon>Microbacteriaceae</taxon>
        <taxon>Labedella</taxon>
    </lineage>
</organism>
<evidence type="ECO:0000256" key="2">
    <source>
        <dbReference type="ARBA" id="ARBA00023125"/>
    </source>
</evidence>
<evidence type="ECO:0000313" key="6">
    <source>
        <dbReference type="EMBL" id="RUQ98173.1"/>
    </source>
</evidence>
<name>A0A3S0VE26_9MICO</name>
<dbReference type="Gene3D" id="1.10.10.60">
    <property type="entry name" value="Homeodomain-like"/>
    <property type="match status" value="1"/>
</dbReference>
<dbReference type="PANTHER" id="PTHR47506:SF1">
    <property type="entry name" value="HTH-TYPE TRANSCRIPTIONAL REGULATOR YJDC"/>
    <property type="match status" value="1"/>
</dbReference>
<accession>A0A3S0VE26</accession>
<dbReference type="Proteomes" id="UP000274909">
    <property type="component" value="Unassembled WGS sequence"/>
</dbReference>
<dbReference type="InterPro" id="IPR001647">
    <property type="entry name" value="HTH_TetR"/>
</dbReference>
<dbReference type="GO" id="GO:0003677">
    <property type="term" value="F:DNA binding"/>
    <property type="evidence" value="ECO:0007669"/>
    <property type="project" value="UniProtKB-UniRule"/>
</dbReference>
<reference evidence="6 7" key="1">
    <citation type="submission" date="2018-12" db="EMBL/GenBank/DDBJ databases">
        <authorList>
            <person name="Li F."/>
        </authorList>
    </citation>
    <scope>NUCLEOTIDE SEQUENCE [LARGE SCALE GENOMIC DNA]</scope>
    <source>
        <strain evidence="6 7">EGI 6500705</strain>
    </source>
</reference>